<dbReference type="PIRSF" id="PIRSF038885">
    <property type="entry name" value="COB"/>
    <property type="match status" value="1"/>
</dbReference>
<protein>
    <recommendedName>
        <fullName evidence="4 14">Cytochrome b</fullName>
    </recommendedName>
</protein>
<comment type="caution">
    <text evidence="18">The sequence shown here is derived from an EMBL/GenBank/DDBJ whole genome shotgun (WGS) entry which is preliminary data.</text>
</comment>
<dbReference type="InterPro" id="IPR016174">
    <property type="entry name" value="Di-haem_cyt_TM"/>
</dbReference>
<comment type="function">
    <text evidence="1 14">Component of the ubiquinol-cytochrome c reductase complex (complex III or cytochrome b-c1 complex), which is a respiratory chain that generates an electrochemical potential coupled to ATP synthesis.</text>
</comment>
<dbReference type="InterPro" id="IPR005798">
    <property type="entry name" value="Cyt_b/b6_C"/>
</dbReference>
<dbReference type="PROSITE" id="PS51003">
    <property type="entry name" value="CYTB_CTER"/>
    <property type="match status" value="1"/>
</dbReference>
<comment type="subunit">
    <text evidence="3 14">The main subunits of complex b-c1 are: cytochrome b, cytochrome c1 and the Rieske protein.</text>
</comment>
<feature type="transmembrane region" description="Helical" evidence="15">
    <location>
        <begin position="331"/>
        <end position="352"/>
    </location>
</feature>
<dbReference type="InterPro" id="IPR027387">
    <property type="entry name" value="Cytb/b6-like_sf"/>
</dbReference>
<evidence type="ECO:0000256" key="7">
    <source>
        <dbReference type="ARBA" id="ARBA00022660"/>
    </source>
</evidence>
<comment type="subcellular location">
    <subcellularLocation>
        <location evidence="2">Membrane</location>
        <topology evidence="2">Multi-pass membrane protein</topology>
    </subcellularLocation>
</comment>
<dbReference type="CDD" id="cd00284">
    <property type="entry name" value="Cytochrome_b_N"/>
    <property type="match status" value="1"/>
</dbReference>
<evidence type="ECO:0000256" key="6">
    <source>
        <dbReference type="ARBA" id="ARBA00022617"/>
    </source>
</evidence>
<proteinExistence type="inferred from homology"/>
<dbReference type="InterPro" id="IPR030689">
    <property type="entry name" value="Cytochrome_b"/>
</dbReference>
<dbReference type="Pfam" id="PF00032">
    <property type="entry name" value="Cytochrom_B_C"/>
    <property type="match status" value="1"/>
</dbReference>
<comment type="similarity">
    <text evidence="14">Belongs to the cytochrome b family.</text>
</comment>
<dbReference type="SUPFAM" id="SSF81342">
    <property type="entry name" value="Transmembrane di-heme cytochromes"/>
    <property type="match status" value="1"/>
</dbReference>
<keyword evidence="10 14" id="KW-0249">Electron transport</keyword>
<dbReference type="RefSeq" id="WP_007283964.1">
    <property type="nucleotide sequence ID" value="NZ_BASM01000042.1"/>
</dbReference>
<keyword evidence="9" id="KW-0479">Metal-binding</keyword>
<feature type="transmembrane region" description="Helical" evidence="15">
    <location>
        <begin position="37"/>
        <end position="64"/>
    </location>
</feature>
<keyword evidence="5 14" id="KW-0813">Transport</keyword>
<keyword evidence="19" id="KW-1185">Reference proteome</keyword>
<dbReference type="Gene3D" id="1.20.810.10">
    <property type="entry name" value="Cytochrome Bc1 Complex, Chain C"/>
    <property type="match status" value="1"/>
</dbReference>
<evidence type="ECO:0000256" key="10">
    <source>
        <dbReference type="ARBA" id="ARBA00022982"/>
    </source>
</evidence>
<dbReference type="PROSITE" id="PS51002">
    <property type="entry name" value="CYTB_NTER"/>
    <property type="match status" value="1"/>
</dbReference>
<dbReference type="InterPro" id="IPR048259">
    <property type="entry name" value="Cytochrome_b_N_euk/bac"/>
</dbReference>
<evidence type="ECO:0000256" key="9">
    <source>
        <dbReference type="ARBA" id="ARBA00022723"/>
    </source>
</evidence>
<evidence type="ECO:0000256" key="3">
    <source>
        <dbReference type="ARBA" id="ARBA00011649"/>
    </source>
</evidence>
<feature type="domain" description="Cytochrome b/b6 N-terminal region profile" evidence="16">
    <location>
        <begin position="8"/>
        <end position="219"/>
    </location>
</feature>
<name>A0ABQ0J0S9_GLUTH</name>
<keyword evidence="7 14" id="KW-0679">Respiratory chain</keyword>
<feature type="transmembrane region" description="Helical" evidence="15">
    <location>
        <begin position="241"/>
        <end position="258"/>
    </location>
</feature>
<dbReference type="Pfam" id="PF00033">
    <property type="entry name" value="Cytochrome_B"/>
    <property type="match status" value="1"/>
</dbReference>
<evidence type="ECO:0000256" key="13">
    <source>
        <dbReference type="ARBA" id="ARBA00023136"/>
    </source>
</evidence>
<keyword evidence="6 14" id="KW-0349">Heme</keyword>
<feature type="transmembrane region" description="Helical" evidence="15">
    <location>
        <begin position="121"/>
        <end position="143"/>
    </location>
</feature>
<dbReference type="EMBL" id="BASM01000042">
    <property type="protein sequence ID" value="GAD28057.1"/>
    <property type="molecule type" value="Genomic_DNA"/>
</dbReference>
<evidence type="ECO:0000259" key="16">
    <source>
        <dbReference type="PROSITE" id="PS51002"/>
    </source>
</evidence>
<comment type="cofactor">
    <cofactor evidence="14">
        <name>heme b</name>
        <dbReference type="ChEBI" id="CHEBI:60344"/>
    </cofactor>
    <text evidence="14">Binds 2 heme groups non-covalently.</text>
</comment>
<sequence length="399" mass="43960">MTERSNSLSEWLEARLPVITAFRREYVNFAMPRNLNYLWNFGAFATIALGLLILSGIFLALNYTPTVTEAFASIEMIDRQVSSGWLVRAIHMGGVSMLFVSLYVHIGRGLYYGSYKAPRELLWLTGLGLLLLVMTTAFAGYILPWGQMSYWGATVVINALNALPVIGKPLAAWLLGGEGLGNTALHRIYVLHFVTAFSIIGFVVLHVAALHVAGSNNPTGIEPAKTDDTVPFHPYYTTKDGLGLCLFLMVYAGLIFFAPDILTLADNYAQANPLVTPRDITPEWYFAPFYAILRAIPSKVGGLLLAAGSLGVLFAVPWLDASPVRSARYRPILRIALPILFLAFIALGAAGMHPPTGFWLWISRIAVAYWYLYFLVLLPYLPLVEISKSPPSSLQEPRG</sequence>
<gene>
    <name evidence="18" type="ORF">NBRC3257_3056</name>
</gene>
<evidence type="ECO:0000313" key="18">
    <source>
        <dbReference type="EMBL" id="GAD28057.1"/>
    </source>
</evidence>
<feature type="transmembrane region" description="Helical" evidence="15">
    <location>
        <begin position="188"/>
        <end position="210"/>
    </location>
</feature>
<keyword evidence="11 15" id="KW-1133">Transmembrane helix</keyword>
<evidence type="ECO:0000259" key="17">
    <source>
        <dbReference type="PROSITE" id="PS51003"/>
    </source>
</evidence>
<evidence type="ECO:0000313" key="19">
    <source>
        <dbReference type="Proteomes" id="UP000018209"/>
    </source>
</evidence>
<keyword evidence="8 14" id="KW-0812">Transmembrane</keyword>
<organism evidence="18 19">
    <name type="scientific">Gluconobacter thailandicus NBRC 3257</name>
    <dbReference type="NCBI Taxonomy" id="1381097"/>
    <lineage>
        <taxon>Bacteria</taxon>
        <taxon>Pseudomonadati</taxon>
        <taxon>Pseudomonadota</taxon>
        <taxon>Alphaproteobacteria</taxon>
        <taxon>Acetobacterales</taxon>
        <taxon>Acetobacteraceae</taxon>
        <taxon>Gluconobacter</taxon>
    </lineage>
</organism>
<feature type="transmembrane region" description="Helical" evidence="15">
    <location>
        <begin position="300"/>
        <end position="319"/>
    </location>
</feature>
<dbReference type="PANTHER" id="PTHR19271">
    <property type="entry name" value="CYTOCHROME B"/>
    <property type="match status" value="1"/>
</dbReference>
<dbReference type="Proteomes" id="UP000018209">
    <property type="component" value="Unassembled WGS sequence"/>
</dbReference>
<evidence type="ECO:0000256" key="14">
    <source>
        <dbReference type="RuleBase" id="RU003385"/>
    </source>
</evidence>
<evidence type="ECO:0000256" key="4">
    <source>
        <dbReference type="ARBA" id="ARBA00013531"/>
    </source>
</evidence>
<evidence type="ECO:0000256" key="2">
    <source>
        <dbReference type="ARBA" id="ARBA00004141"/>
    </source>
</evidence>
<reference evidence="18 19" key="1">
    <citation type="submission" date="2013-08" db="EMBL/GenBank/DDBJ databases">
        <title>Gluconobacter thailandicus NBRC 3257 whole genome sequence.</title>
        <authorList>
            <person name="Matsutani M."/>
            <person name="Yakushi T."/>
            <person name="Matsushita K."/>
        </authorList>
    </citation>
    <scope>NUCLEOTIDE SEQUENCE [LARGE SCALE GENOMIC DNA]</scope>
    <source>
        <strain evidence="18 19">NBRC 3257</strain>
    </source>
</reference>
<evidence type="ECO:0000256" key="8">
    <source>
        <dbReference type="ARBA" id="ARBA00022692"/>
    </source>
</evidence>
<dbReference type="InterPro" id="IPR036150">
    <property type="entry name" value="Cyt_b/b6_C_sf"/>
</dbReference>
<feature type="domain" description="Cytochrome b/b6 C-terminal region profile" evidence="17">
    <location>
        <begin position="222"/>
        <end position="392"/>
    </location>
</feature>
<feature type="transmembrane region" description="Helical" evidence="15">
    <location>
        <begin position="155"/>
        <end position="176"/>
    </location>
</feature>
<feature type="transmembrane region" description="Helical" evidence="15">
    <location>
        <begin position="85"/>
        <end position="106"/>
    </location>
</feature>
<dbReference type="SUPFAM" id="SSF81648">
    <property type="entry name" value="a domain/subunit of cytochrome bc1 complex (Ubiquinol-cytochrome c reductase)"/>
    <property type="match status" value="1"/>
</dbReference>
<evidence type="ECO:0000256" key="15">
    <source>
        <dbReference type="SAM" id="Phobius"/>
    </source>
</evidence>
<accession>A0ABQ0J0S9</accession>
<keyword evidence="13 15" id="KW-0472">Membrane</keyword>
<feature type="transmembrane region" description="Helical" evidence="15">
    <location>
        <begin position="358"/>
        <end position="381"/>
    </location>
</feature>
<evidence type="ECO:0000256" key="1">
    <source>
        <dbReference type="ARBA" id="ARBA00002444"/>
    </source>
</evidence>
<evidence type="ECO:0000256" key="12">
    <source>
        <dbReference type="ARBA" id="ARBA00023004"/>
    </source>
</evidence>
<dbReference type="InterPro" id="IPR005797">
    <property type="entry name" value="Cyt_b/b6_N"/>
</dbReference>
<dbReference type="PANTHER" id="PTHR19271:SF16">
    <property type="entry name" value="CYTOCHROME B"/>
    <property type="match status" value="1"/>
</dbReference>
<evidence type="ECO:0000256" key="11">
    <source>
        <dbReference type="ARBA" id="ARBA00022989"/>
    </source>
</evidence>
<keyword evidence="12" id="KW-0408">Iron</keyword>
<evidence type="ECO:0000256" key="5">
    <source>
        <dbReference type="ARBA" id="ARBA00022448"/>
    </source>
</evidence>